<evidence type="ECO:0000313" key="2">
    <source>
        <dbReference type="EMBL" id="KAF0691281.1"/>
    </source>
</evidence>
<dbReference type="PANTHER" id="PTHR31827:SF1">
    <property type="entry name" value="EMB|CAB89363.1"/>
    <property type="match status" value="1"/>
</dbReference>
<dbReference type="Proteomes" id="UP000332933">
    <property type="component" value="Unassembled WGS sequence"/>
</dbReference>
<dbReference type="PANTHER" id="PTHR31827">
    <property type="entry name" value="EMB|CAB89363.1"/>
    <property type="match status" value="1"/>
</dbReference>
<protein>
    <submittedName>
        <fullName evidence="3">Aste57867_17459 protein</fullName>
    </submittedName>
</protein>
<dbReference type="OrthoDB" id="71928at2759"/>
<evidence type="ECO:0000313" key="3">
    <source>
        <dbReference type="EMBL" id="VFT94213.1"/>
    </source>
</evidence>
<dbReference type="EMBL" id="CAADRA010006187">
    <property type="protein sequence ID" value="VFT94213.1"/>
    <property type="molecule type" value="Genomic_DNA"/>
</dbReference>
<sequence length="231" mass="25198">MCPTLAFPTDGAACMCVKKFVSLVILAFDADIARDPGRDTIMMLSIQNTRATSHYWASPADVVLLPSLLQASSPTTSYHTLDHDMRPPTMPLLPSITSLLHRQLSPHVDGCSVAMTMMAMATTDDVPASPTSSSTTHDASSSSSVVHKPRWRLSKYCTVDACERVSQRNGLCHRHGGKRSCKDPSCRAKDRGNGYCIRHGGGRPCDVANCGKKARRQGMCTQHYRLVQPTH</sequence>
<feature type="region of interest" description="Disordered" evidence="1">
    <location>
        <begin position="124"/>
        <end position="146"/>
    </location>
</feature>
<dbReference type="EMBL" id="VJMH01006166">
    <property type="protein sequence ID" value="KAF0691281.1"/>
    <property type="molecule type" value="Genomic_DNA"/>
</dbReference>
<keyword evidence="4" id="KW-1185">Reference proteome</keyword>
<proteinExistence type="predicted"/>
<evidence type="ECO:0000256" key="1">
    <source>
        <dbReference type="SAM" id="MobiDB-lite"/>
    </source>
</evidence>
<gene>
    <name evidence="3" type="primary">Aste57867_17459</name>
    <name evidence="2" type="ORF">As57867_017399</name>
    <name evidence="3" type="ORF">ASTE57867_17459</name>
</gene>
<evidence type="ECO:0000313" key="4">
    <source>
        <dbReference type="Proteomes" id="UP000332933"/>
    </source>
</evidence>
<organism evidence="3 4">
    <name type="scientific">Aphanomyces stellatus</name>
    <dbReference type="NCBI Taxonomy" id="120398"/>
    <lineage>
        <taxon>Eukaryota</taxon>
        <taxon>Sar</taxon>
        <taxon>Stramenopiles</taxon>
        <taxon>Oomycota</taxon>
        <taxon>Saprolegniomycetes</taxon>
        <taxon>Saprolegniales</taxon>
        <taxon>Verrucalvaceae</taxon>
        <taxon>Aphanomyces</taxon>
    </lineage>
</organism>
<reference evidence="3 4" key="1">
    <citation type="submission" date="2019-03" db="EMBL/GenBank/DDBJ databases">
        <authorList>
            <person name="Gaulin E."/>
            <person name="Dumas B."/>
        </authorList>
    </citation>
    <scope>NUCLEOTIDE SEQUENCE [LARGE SCALE GENOMIC DNA]</scope>
    <source>
        <strain evidence="3">CBS 568.67</strain>
    </source>
</reference>
<reference evidence="2" key="2">
    <citation type="submission" date="2019-06" db="EMBL/GenBank/DDBJ databases">
        <title>Genomics analysis of Aphanomyces spp. identifies a new class of oomycete effector associated with host adaptation.</title>
        <authorList>
            <person name="Gaulin E."/>
        </authorList>
    </citation>
    <scope>NUCLEOTIDE SEQUENCE</scope>
    <source>
        <strain evidence="2">CBS 578.67</strain>
    </source>
</reference>
<accession>A0A485LBF5</accession>
<name>A0A485LBF5_9STRA</name>
<dbReference type="AlphaFoldDB" id="A0A485LBF5"/>